<dbReference type="PANTHER" id="PTHR19854:SF1">
    <property type="entry name" value="GUANINE NUCLEOTIDE-BINDING PROTEIN SUBUNIT BETA-LIKE PROTEIN 1"/>
    <property type="match status" value="1"/>
</dbReference>
<sequence>MAETAPAPKNILRGHKAQVHVAAFIRENERLVTGDAEGYVVLWDLAIMRPTAVWRAHEKAILGIQGWGQDKVITHGRDHRLIVWKLAAEDEQGLSTALPVEDVPIPRKQPWLLHLLKVNTLNFCSFAACAREDAQGGCDLGASSDILVAVPNTLVSEAVDIYTLPSQSRIHTIKPGSENGMAMSLRLLHHAGCLTLLAGFENGYASVHRLDTAGVWVMTYRSQAHSQPILSLDVHPSREHFLTSSADSILAKHPIPAARQTVSVAVNTGQRTAEATPSGGNSVGSLLSDALKTSAGSAGFRPSGGLEEWKHPLKTVNTKHSGQQSLRIRSDGKIFATAGWDHNIRVYSCKTLKELAVLQWHKTGSYAVALADVGPSGSDQPSAVAAKQVVQRASTATSSSQAATTSLAGGASAGSLGVKDRRVRQAKMAHWIAAGAKDGKVSLWDVY</sequence>
<dbReference type="AlphaFoldDB" id="A0A2K3QFY7"/>
<protein>
    <recommendedName>
        <fullName evidence="6">ASTRA-associated protein 1</fullName>
    </recommendedName>
</protein>
<feature type="repeat" description="WD" evidence="7">
    <location>
        <begin position="432"/>
        <end position="447"/>
    </location>
</feature>
<dbReference type="PANTHER" id="PTHR19854">
    <property type="entry name" value="TRANSDUCIN BETA-LIKE 3"/>
    <property type="match status" value="1"/>
</dbReference>
<comment type="caution">
    <text evidence="8">The sequence shown here is derived from an EMBL/GenBank/DDBJ whole genome shotgun (WGS) entry which is preliminary data.</text>
</comment>
<dbReference type="Proteomes" id="UP000236621">
    <property type="component" value="Unassembled WGS sequence"/>
</dbReference>
<dbReference type="Pfam" id="PF00400">
    <property type="entry name" value="WD40"/>
    <property type="match status" value="3"/>
</dbReference>
<evidence type="ECO:0000313" key="9">
    <source>
        <dbReference type="Proteomes" id="UP000236621"/>
    </source>
</evidence>
<evidence type="ECO:0000256" key="3">
    <source>
        <dbReference type="ARBA" id="ARBA00037338"/>
    </source>
</evidence>
<comment type="subunit">
    <text evidence="5">Component of the ASTRA chromatin remodeling machinery complex.</text>
</comment>
<dbReference type="InterPro" id="IPR015943">
    <property type="entry name" value="WD40/YVTN_repeat-like_dom_sf"/>
</dbReference>
<evidence type="ECO:0000256" key="4">
    <source>
        <dbReference type="ARBA" id="ARBA00037931"/>
    </source>
</evidence>
<evidence type="ECO:0000256" key="1">
    <source>
        <dbReference type="ARBA" id="ARBA00022574"/>
    </source>
</evidence>
<name>A0A2K3QFY7_9HYPO</name>
<accession>A0A2K3QFY7</accession>
<evidence type="ECO:0000313" key="8">
    <source>
        <dbReference type="EMBL" id="PNY26421.1"/>
    </source>
</evidence>
<dbReference type="PROSITE" id="PS00678">
    <property type="entry name" value="WD_REPEATS_1"/>
    <property type="match status" value="1"/>
</dbReference>
<reference evidence="8 9" key="1">
    <citation type="submission" date="2017-08" db="EMBL/GenBank/DDBJ databases">
        <title>Harnessing the power of phylogenomics to disentangle the directionality and signatures of interkingdom host jumping in the parasitic fungal genus Tolypocladium.</title>
        <authorList>
            <person name="Quandt C.A."/>
            <person name="Patterson W."/>
            <person name="Spatafora J.W."/>
        </authorList>
    </citation>
    <scope>NUCLEOTIDE SEQUENCE [LARGE SCALE GENOMIC DNA]</scope>
    <source>
        <strain evidence="8 9">CBS 113982</strain>
    </source>
</reference>
<keyword evidence="1 7" id="KW-0853">WD repeat</keyword>
<dbReference type="PROSITE" id="PS50082">
    <property type="entry name" value="WD_REPEATS_2"/>
    <property type="match status" value="2"/>
</dbReference>
<organism evidence="8 9">
    <name type="scientific">Tolypocladium capitatum</name>
    <dbReference type="NCBI Taxonomy" id="45235"/>
    <lineage>
        <taxon>Eukaryota</taxon>
        <taxon>Fungi</taxon>
        <taxon>Dikarya</taxon>
        <taxon>Ascomycota</taxon>
        <taxon>Pezizomycotina</taxon>
        <taxon>Sordariomycetes</taxon>
        <taxon>Hypocreomycetidae</taxon>
        <taxon>Hypocreales</taxon>
        <taxon>Ophiocordycipitaceae</taxon>
        <taxon>Tolypocladium</taxon>
    </lineage>
</organism>
<evidence type="ECO:0000256" key="2">
    <source>
        <dbReference type="ARBA" id="ARBA00022737"/>
    </source>
</evidence>
<evidence type="ECO:0000256" key="6">
    <source>
        <dbReference type="ARBA" id="ARBA00040563"/>
    </source>
</evidence>
<feature type="repeat" description="WD" evidence="7">
    <location>
        <begin position="12"/>
        <end position="45"/>
    </location>
</feature>
<keyword evidence="2" id="KW-0677">Repeat</keyword>
<dbReference type="SUPFAM" id="SSF50978">
    <property type="entry name" value="WD40 repeat-like"/>
    <property type="match status" value="1"/>
</dbReference>
<gene>
    <name evidence="8" type="ORF">TCAP_03650</name>
</gene>
<keyword evidence="9" id="KW-1185">Reference proteome</keyword>
<dbReference type="InterPro" id="IPR036322">
    <property type="entry name" value="WD40_repeat_dom_sf"/>
</dbReference>
<dbReference type="EMBL" id="NRSZ01000556">
    <property type="protein sequence ID" value="PNY26421.1"/>
    <property type="molecule type" value="Genomic_DNA"/>
</dbReference>
<dbReference type="OrthoDB" id="7668193at2759"/>
<proteinExistence type="inferred from homology"/>
<evidence type="ECO:0000256" key="5">
    <source>
        <dbReference type="ARBA" id="ARBA00038749"/>
    </source>
</evidence>
<comment type="similarity">
    <text evidence="4">Belongs to the WD repeat ASA1 family.</text>
</comment>
<dbReference type="SMART" id="SM00320">
    <property type="entry name" value="WD40"/>
    <property type="match status" value="5"/>
</dbReference>
<dbReference type="PROSITE" id="PS50294">
    <property type="entry name" value="WD_REPEATS_REGION"/>
    <property type="match status" value="1"/>
</dbReference>
<dbReference type="STRING" id="45235.A0A2K3QFY7"/>
<dbReference type="InterPro" id="IPR019775">
    <property type="entry name" value="WD40_repeat_CS"/>
</dbReference>
<evidence type="ECO:0000256" key="7">
    <source>
        <dbReference type="PROSITE-ProRule" id="PRU00221"/>
    </source>
</evidence>
<comment type="function">
    <text evidence="3">Component of the ASTRA complex involved in chromatin remodeling.</text>
</comment>
<dbReference type="InterPro" id="IPR001680">
    <property type="entry name" value="WD40_rpt"/>
</dbReference>
<dbReference type="Gene3D" id="2.130.10.10">
    <property type="entry name" value="YVTN repeat-like/Quinoprotein amine dehydrogenase"/>
    <property type="match status" value="3"/>
</dbReference>